<dbReference type="GeneID" id="111594753"/>
<accession>A0A6J1LCX7</accession>
<dbReference type="AlphaFoldDB" id="A0A6J1LCX7"/>
<evidence type="ECO:0000256" key="1">
    <source>
        <dbReference type="SAM" id="MobiDB-lite"/>
    </source>
</evidence>
<reference evidence="3" key="1">
    <citation type="submission" date="2025-08" db="UniProtKB">
        <authorList>
            <consortium name="RefSeq"/>
        </authorList>
    </citation>
    <scope>IDENTIFICATION</scope>
    <source>
        <strain evidence="3">15085-1641.00</strain>
        <tissue evidence="3">Whole body</tissue>
    </source>
</reference>
<organism evidence="2 3">
    <name type="scientific">Drosophila hydei</name>
    <name type="common">Fruit fly</name>
    <dbReference type="NCBI Taxonomy" id="7224"/>
    <lineage>
        <taxon>Eukaryota</taxon>
        <taxon>Metazoa</taxon>
        <taxon>Ecdysozoa</taxon>
        <taxon>Arthropoda</taxon>
        <taxon>Hexapoda</taxon>
        <taxon>Insecta</taxon>
        <taxon>Pterygota</taxon>
        <taxon>Neoptera</taxon>
        <taxon>Endopterygota</taxon>
        <taxon>Diptera</taxon>
        <taxon>Brachycera</taxon>
        <taxon>Muscomorpha</taxon>
        <taxon>Ephydroidea</taxon>
        <taxon>Drosophilidae</taxon>
        <taxon>Drosophila</taxon>
    </lineage>
</organism>
<dbReference type="KEGG" id="dhe:111594753"/>
<keyword evidence="2" id="KW-1185">Reference proteome</keyword>
<proteinExistence type="predicted"/>
<dbReference type="Proteomes" id="UP000504633">
    <property type="component" value="Unplaced"/>
</dbReference>
<name>A0A6J1LCX7_DROHY</name>
<sequence length="83" mass="9404">MALVAHRMMLSARNRPTHQQVARNKVGVLAVPSLADYYNKETDQAQQQQAQQPLTRPAQLELQPGNDNSNAKFMVMEHYLNLS</sequence>
<evidence type="ECO:0000313" key="2">
    <source>
        <dbReference type="Proteomes" id="UP000504633"/>
    </source>
</evidence>
<evidence type="ECO:0000313" key="3">
    <source>
        <dbReference type="RefSeq" id="XP_023163969.1"/>
    </source>
</evidence>
<gene>
    <name evidence="3" type="primary">LOC111594753</name>
</gene>
<protein>
    <submittedName>
        <fullName evidence="3">Uncharacterized protein LOC111594753</fullName>
    </submittedName>
</protein>
<dbReference type="OrthoDB" id="8058287at2759"/>
<feature type="region of interest" description="Disordered" evidence="1">
    <location>
        <begin position="40"/>
        <end position="69"/>
    </location>
</feature>
<dbReference type="RefSeq" id="XP_023163969.1">
    <property type="nucleotide sequence ID" value="XM_023308201.2"/>
</dbReference>